<dbReference type="EMBL" id="CP133620">
    <property type="protein sequence ID" value="WMV45377.1"/>
    <property type="molecule type" value="Genomic_DNA"/>
</dbReference>
<feature type="transmembrane region" description="Helical" evidence="2">
    <location>
        <begin position="338"/>
        <end position="355"/>
    </location>
</feature>
<evidence type="ECO:0000259" key="3">
    <source>
        <dbReference type="Pfam" id="PF03732"/>
    </source>
</evidence>
<name>A0AAF0ZN18_SOLVR</name>
<reference evidence="4" key="1">
    <citation type="submission" date="2023-08" db="EMBL/GenBank/DDBJ databases">
        <title>A de novo genome assembly of Solanum verrucosum Schlechtendal, a Mexican diploid species geographically isolated from the other diploid A-genome species in potato relatives.</title>
        <authorList>
            <person name="Hosaka K."/>
        </authorList>
    </citation>
    <scope>NUCLEOTIDE SEQUENCE</scope>
    <source>
        <tissue evidence="4">Young leaves</tissue>
    </source>
</reference>
<dbReference type="Proteomes" id="UP001234989">
    <property type="component" value="Chromosome 9"/>
</dbReference>
<accession>A0AAF0ZN18</accession>
<feature type="transmembrane region" description="Helical" evidence="2">
    <location>
        <begin position="375"/>
        <end position="397"/>
    </location>
</feature>
<dbReference type="Pfam" id="PF03732">
    <property type="entry name" value="Retrotrans_gag"/>
    <property type="match status" value="1"/>
</dbReference>
<organism evidence="4 5">
    <name type="scientific">Solanum verrucosum</name>
    <dbReference type="NCBI Taxonomy" id="315347"/>
    <lineage>
        <taxon>Eukaryota</taxon>
        <taxon>Viridiplantae</taxon>
        <taxon>Streptophyta</taxon>
        <taxon>Embryophyta</taxon>
        <taxon>Tracheophyta</taxon>
        <taxon>Spermatophyta</taxon>
        <taxon>Magnoliopsida</taxon>
        <taxon>eudicotyledons</taxon>
        <taxon>Gunneridae</taxon>
        <taxon>Pentapetalae</taxon>
        <taxon>asterids</taxon>
        <taxon>lamiids</taxon>
        <taxon>Solanales</taxon>
        <taxon>Solanaceae</taxon>
        <taxon>Solanoideae</taxon>
        <taxon>Solaneae</taxon>
        <taxon>Solanum</taxon>
    </lineage>
</organism>
<sequence length="399" mass="45980">MVRPAGPWFVTENFPRTQSENLAKSRLLDRPTVRRSDHGPWSMSVDRDFPYQPLTQTTVDQHGPSFDRRSVGLTVDERPCIIPKFKYLKFNKVLQSRGPQCIESGTQGEVTNAEFWDAIRMFSQVVANQTGRQRGDRQDVADTSRICEFSRINPPDIISSSVTEDPKNFVEKLKKVFEVMDVADAERVELAAYQLKGVARIWIDQWKKSRAKGAPIVTWVVLEGAFMGRFFPRELREAKVTEFLTLKQESMSVHKYILKLTQLSSYARKIVADMRSKMNLFVFGLSCLSSKEGKAVMLIGDMGRGLTHGLSWSIITKYIYFCYLRTLVPYIQWTHRRFVGLVVVPTWTTYFGYPIHGPTYGPWFNQWVVVGLHGWHLQLTRIGFISLFGYGVLYNFILY</sequence>
<feature type="domain" description="Retrotransposon gag" evidence="3">
    <location>
        <begin position="190"/>
        <end position="285"/>
    </location>
</feature>
<dbReference type="InterPro" id="IPR005162">
    <property type="entry name" value="Retrotrans_gag_dom"/>
</dbReference>
<keyword evidence="2" id="KW-0812">Transmembrane</keyword>
<keyword evidence="2" id="KW-0472">Membrane</keyword>
<proteinExistence type="predicted"/>
<gene>
    <name evidence="4" type="ORF">MTR67_038762</name>
</gene>
<evidence type="ECO:0000313" key="5">
    <source>
        <dbReference type="Proteomes" id="UP001234989"/>
    </source>
</evidence>
<keyword evidence="2" id="KW-1133">Transmembrane helix</keyword>
<protein>
    <recommendedName>
        <fullName evidence="3">Retrotransposon gag domain-containing protein</fullName>
    </recommendedName>
</protein>
<evidence type="ECO:0000256" key="1">
    <source>
        <dbReference type="SAM" id="MobiDB-lite"/>
    </source>
</evidence>
<feature type="compositionally biased region" description="Basic and acidic residues" evidence="1">
    <location>
        <begin position="26"/>
        <end position="38"/>
    </location>
</feature>
<feature type="region of interest" description="Disordered" evidence="1">
    <location>
        <begin position="21"/>
        <end position="47"/>
    </location>
</feature>
<evidence type="ECO:0000313" key="4">
    <source>
        <dbReference type="EMBL" id="WMV45377.1"/>
    </source>
</evidence>
<keyword evidence="5" id="KW-1185">Reference proteome</keyword>
<evidence type="ECO:0000256" key="2">
    <source>
        <dbReference type="SAM" id="Phobius"/>
    </source>
</evidence>
<dbReference type="AlphaFoldDB" id="A0AAF0ZN18"/>